<dbReference type="EMBL" id="SHKN01000001">
    <property type="protein sequence ID" value="RZT95988.1"/>
    <property type="molecule type" value="Genomic_DNA"/>
</dbReference>
<gene>
    <name evidence="1" type="ORF">EV201_0617</name>
</gene>
<sequence>MSNLSFCSKESLVHLVFKTSNYVIETVHYISLINPILGTKF</sequence>
<dbReference type="Proteomes" id="UP000293562">
    <property type="component" value="Unassembled WGS sequence"/>
</dbReference>
<reference evidence="1 2" key="1">
    <citation type="submission" date="2019-02" db="EMBL/GenBank/DDBJ databases">
        <title>Genomic Encyclopedia of Type Strains, Phase IV (KMG-IV): sequencing the most valuable type-strain genomes for metagenomic binning, comparative biology and taxonomic classification.</title>
        <authorList>
            <person name="Goeker M."/>
        </authorList>
    </citation>
    <scope>NUCLEOTIDE SEQUENCE [LARGE SCALE GENOMIC DNA]</scope>
    <source>
        <strain evidence="1 2">DSM 28825</strain>
    </source>
</reference>
<dbReference type="AlphaFoldDB" id="A0A4Q7VJ36"/>
<protein>
    <submittedName>
        <fullName evidence="1">Uncharacterized protein</fullName>
    </submittedName>
</protein>
<accession>A0A4Q7VJ36</accession>
<keyword evidence="2" id="KW-1185">Reference proteome</keyword>
<organism evidence="1 2">
    <name type="scientific">Ancylomarina subtilis</name>
    <dbReference type="NCBI Taxonomy" id="1639035"/>
    <lineage>
        <taxon>Bacteria</taxon>
        <taxon>Pseudomonadati</taxon>
        <taxon>Bacteroidota</taxon>
        <taxon>Bacteroidia</taxon>
        <taxon>Marinilabiliales</taxon>
        <taxon>Marinifilaceae</taxon>
        <taxon>Ancylomarina</taxon>
    </lineage>
</organism>
<name>A0A4Q7VJ36_9BACT</name>
<evidence type="ECO:0000313" key="1">
    <source>
        <dbReference type="EMBL" id="RZT95988.1"/>
    </source>
</evidence>
<proteinExistence type="predicted"/>
<evidence type="ECO:0000313" key="2">
    <source>
        <dbReference type="Proteomes" id="UP000293562"/>
    </source>
</evidence>
<comment type="caution">
    <text evidence="1">The sequence shown here is derived from an EMBL/GenBank/DDBJ whole genome shotgun (WGS) entry which is preliminary data.</text>
</comment>